<dbReference type="Proteomes" id="UP000824469">
    <property type="component" value="Unassembled WGS sequence"/>
</dbReference>
<organism evidence="4 5">
    <name type="scientific">Taxus chinensis</name>
    <name type="common">Chinese yew</name>
    <name type="synonym">Taxus wallichiana var. chinensis</name>
    <dbReference type="NCBI Taxonomy" id="29808"/>
    <lineage>
        <taxon>Eukaryota</taxon>
        <taxon>Viridiplantae</taxon>
        <taxon>Streptophyta</taxon>
        <taxon>Embryophyta</taxon>
        <taxon>Tracheophyta</taxon>
        <taxon>Spermatophyta</taxon>
        <taxon>Pinopsida</taxon>
        <taxon>Pinidae</taxon>
        <taxon>Conifers II</taxon>
        <taxon>Cupressales</taxon>
        <taxon>Taxaceae</taxon>
        <taxon>Taxus</taxon>
    </lineage>
</organism>
<dbReference type="SMART" id="SM00733">
    <property type="entry name" value="Mterf"/>
    <property type="match status" value="7"/>
</dbReference>
<keyword evidence="2" id="KW-0804">Transcription</keyword>
<comment type="similarity">
    <text evidence="1">Belongs to the mTERF family.</text>
</comment>
<feature type="non-terminal residue" evidence="4">
    <location>
        <position position="558"/>
    </location>
</feature>
<dbReference type="Gene3D" id="1.25.70.10">
    <property type="entry name" value="Transcription termination factor 3, mitochondrial"/>
    <property type="match status" value="2"/>
</dbReference>
<proteinExistence type="inferred from homology"/>
<dbReference type="GO" id="GO:0003676">
    <property type="term" value="F:nucleic acid binding"/>
    <property type="evidence" value="ECO:0007669"/>
    <property type="project" value="InterPro"/>
</dbReference>
<dbReference type="FunFam" id="1.25.70.10:FF:000001">
    <property type="entry name" value="Mitochondrial transcription termination factor-like"/>
    <property type="match status" value="1"/>
</dbReference>
<keyword evidence="2" id="KW-0805">Transcription regulation</keyword>
<keyword evidence="2" id="KW-0806">Transcription termination</keyword>
<dbReference type="GO" id="GO:0006353">
    <property type="term" value="P:DNA-templated transcription termination"/>
    <property type="evidence" value="ECO:0007669"/>
    <property type="project" value="UniProtKB-KW"/>
</dbReference>
<evidence type="ECO:0000313" key="5">
    <source>
        <dbReference type="Proteomes" id="UP000824469"/>
    </source>
</evidence>
<dbReference type="PANTHER" id="PTHR13068:SF135">
    <property type="entry name" value="TRANSCRIPTION TERMINATION FACTOR MTERF8, CHLOROPLASTIC"/>
    <property type="match status" value="1"/>
</dbReference>
<name>A0AA38GML0_TAXCH</name>
<keyword evidence="5" id="KW-1185">Reference proteome</keyword>
<dbReference type="InterPro" id="IPR038538">
    <property type="entry name" value="MTERF_sf"/>
</dbReference>
<comment type="caution">
    <text evidence="4">The sequence shown here is derived from an EMBL/GenBank/DDBJ whole genome shotgun (WGS) entry which is preliminary data.</text>
</comment>
<evidence type="ECO:0000256" key="3">
    <source>
        <dbReference type="ARBA" id="ARBA00022946"/>
    </source>
</evidence>
<dbReference type="AlphaFoldDB" id="A0AA38GML0"/>
<evidence type="ECO:0000313" key="4">
    <source>
        <dbReference type="EMBL" id="KAH9324688.1"/>
    </source>
</evidence>
<sequence>MASSICLLPNTTRIYDLGLQPRSSNLNFLPMKASSSPVLISLRQPIFKITHFPVIKREEIHHESNVFYSPSSRPTFYIEAAAASAPQETTYCIESQQDATHKPELETFSEHLSVFEGLGMVNSEIELLIRKHPFLLDKSSHFLTRRIHVLEAMGIDGANLICLLKRQPSTFIADIEPTLEFINESIQGFNIDRFYRVLISVDHRLLFSFPDKIKLLLEHGVEESQIGNFLNKVNLKVFCERPLEDLNEVLIYLKDFKVEKEFWWIVLRRPALILLNVERDLIPRVKLLENLCRDKDHLNKLVLRFPWALGYNVKNMERHVEYLKSLFTEEDLVAIIMSYPQILSLSIEKTLKPRIQYLKQCNLKKEQIAKILIRYPTFLGVSFDENLSKKSALLQEIGFEPFSHPLAHALTTVTRISYENLQLTIALYLSYGLSYNDIYIMGTKQPQVLRLRTECLKPKIDYLINNMHISSKFLVIFPAFLGYSLEDRIRPRHRVMEELVSKGLTKEDYSIIRLLCVTNEDFIDSIHKHGYNGNLYPKMAVNTEKQPNEAMEPHVLNE</sequence>
<reference evidence="4 5" key="1">
    <citation type="journal article" date="2021" name="Nat. Plants">
        <title>The Taxus genome provides insights into paclitaxel biosynthesis.</title>
        <authorList>
            <person name="Xiong X."/>
            <person name="Gou J."/>
            <person name="Liao Q."/>
            <person name="Li Y."/>
            <person name="Zhou Q."/>
            <person name="Bi G."/>
            <person name="Li C."/>
            <person name="Du R."/>
            <person name="Wang X."/>
            <person name="Sun T."/>
            <person name="Guo L."/>
            <person name="Liang H."/>
            <person name="Lu P."/>
            <person name="Wu Y."/>
            <person name="Zhang Z."/>
            <person name="Ro D.K."/>
            <person name="Shang Y."/>
            <person name="Huang S."/>
            <person name="Yan J."/>
        </authorList>
    </citation>
    <scope>NUCLEOTIDE SEQUENCE [LARGE SCALE GENOMIC DNA]</scope>
    <source>
        <strain evidence="4">Ta-2019</strain>
    </source>
</reference>
<dbReference type="OMA" id="GMERASF"/>
<accession>A0AA38GML0</accession>
<protein>
    <submittedName>
        <fullName evidence="4">Uncharacterized protein</fullName>
    </submittedName>
</protein>
<dbReference type="PANTHER" id="PTHR13068">
    <property type="entry name" value="CGI-12 PROTEIN-RELATED"/>
    <property type="match status" value="1"/>
</dbReference>
<keyword evidence="3" id="KW-0809">Transit peptide</keyword>
<dbReference type="Pfam" id="PF02536">
    <property type="entry name" value="mTERF"/>
    <property type="match status" value="2"/>
</dbReference>
<evidence type="ECO:0000256" key="1">
    <source>
        <dbReference type="ARBA" id="ARBA00007692"/>
    </source>
</evidence>
<gene>
    <name evidence="4" type="ORF">KI387_004866</name>
</gene>
<evidence type="ECO:0000256" key="2">
    <source>
        <dbReference type="ARBA" id="ARBA00022472"/>
    </source>
</evidence>
<dbReference type="EMBL" id="JAHRHJ020000002">
    <property type="protein sequence ID" value="KAH9324688.1"/>
    <property type="molecule type" value="Genomic_DNA"/>
</dbReference>
<dbReference type="InterPro" id="IPR003690">
    <property type="entry name" value="MTERF"/>
</dbReference>